<gene>
    <name evidence="4" type="ORF">LTLLF_106525</name>
</gene>
<comment type="similarity">
    <text evidence="1">Belongs to the PRAME family.</text>
</comment>
<keyword evidence="2" id="KW-0433">Leucine-rich repeat</keyword>
<proteinExistence type="inferred from homology"/>
<dbReference type="SUPFAM" id="SSF52047">
    <property type="entry name" value="RNI-like"/>
    <property type="match status" value="2"/>
</dbReference>
<comment type="caution">
    <text evidence="4">The sequence shown here is derived from an EMBL/GenBank/DDBJ whole genome shotgun (WGS) entry which is preliminary data.</text>
</comment>
<reference evidence="4" key="1">
    <citation type="submission" date="2020-03" db="EMBL/GenBank/DDBJ databases">
        <title>Studies in the Genomics of Life Span.</title>
        <authorList>
            <person name="Glass D."/>
        </authorList>
    </citation>
    <scope>NUCLEOTIDE SEQUENCE</scope>
    <source>
        <strain evidence="4">LTLLF</strain>
        <tissue evidence="4">Muscle</tissue>
    </source>
</reference>
<dbReference type="Proteomes" id="UP000710432">
    <property type="component" value="Unassembled WGS sequence"/>
</dbReference>
<dbReference type="AlphaFoldDB" id="A0A8J6G0S6"/>
<sequence length="601" mass="69436">MESPLETLSITRCLLSNADMSYLSQCPSIHMLKHLDLSGVTFLNLDNLLLRSLLERLTATLQILILKDCMIMDFQISALLPALSQCTQLIEVNFLKNFLSVASIRKLLQHTAKLTLLTRELYPAPDEVYDDFGDVHPDRFSQLCSELMETLRGIRQPKEDLPMLLFPPLFKEADTQRRKKIIKALVTDWPYPCLPSGFLMNNPNLEIYQAMLDGVDTWLRRRFRPRGQKLRVVDLRNVCHDFWEVWTGRKSVEPSAETWSERQGVKGLSRPTLRRHLKIVTELQLPQDEQQALLLQWAEKRRGSLQLCCVKLTIGTLPFYKVRGVLKFLQPEFIKELELNTVCNLSTLAHFVPYISKMSHLHKVMVIRIFRGSITTAMEDKWITKIMSVFSKLSCLQHLSLDDVYFVNDHMKLLLRCLKTPLESLSISLCQFSQSDLDSFAQWTHCQLKHLYLRGVILSDLNFLPLKFFLESVACTLKTLKLKDCRMKDPDLRVLLPALSQCSQLTSINFYDNDFSIDVLKELLHHTANLVQLTKELYPAPKEVYNHLGYINVEEFSQCCAELKNTIVTERQFTSICFGSSACYDCGKRYIFELETTLCDC</sequence>
<evidence type="ECO:0000313" key="4">
    <source>
        <dbReference type="EMBL" id="KAH0502159.1"/>
    </source>
</evidence>
<evidence type="ECO:0000256" key="2">
    <source>
        <dbReference type="ARBA" id="ARBA00022614"/>
    </source>
</evidence>
<dbReference type="Gene3D" id="3.80.10.10">
    <property type="entry name" value="Ribonuclease Inhibitor"/>
    <property type="match status" value="2"/>
</dbReference>
<dbReference type="PANTHER" id="PTHR14224">
    <property type="entry name" value="SIMILAR TO PREFERENTIALLY EXPRESSED ANTIGEN IN MELANOMA-LIKE 3"/>
    <property type="match status" value="1"/>
</dbReference>
<organism evidence="4 5">
    <name type="scientific">Microtus ochrogaster</name>
    <name type="common">Prairie vole</name>
    <dbReference type="NCBI Taxonomy" id="79684"/>
    <lineage>
        <taxon>Eukaryota</taxon>
        <taxon>Metazoa</taxon>
        <taxon>Chordata</taxon>
        <taxon>Craniata</taxon>
        <taxon>Vertebrata</taxon>
        <taxon>Euteleostomi</taxon>
        <taxon>Mammalia</taxon>
        <taxon>Eutheria</taxon>
        <taxon>Euarchontoglires</taxon>
        <taxon>Glires</taxon>
        <taxon>Rodentia</taxon>
        <taxon>Myomorpha</taxon>
        <taxon>Muroidea</taxon>
        <taxon>Cricetidae</taxon>
        <taxon>Arvicolinae</taxon>
        <taxon>Microtus</taxon>
    </lineage>
</organism>
<keyword evidence="3" id="KW-0677">Repeat</keyword>
<dbReference type="InterPro" id="IPR050694">
    <property type="entry name" value="LRRC14/PRAME"/>
</dbReference>
<dbReference type="FunFam" id="3.80.10.10:FF:000079">
    <property type="entry name" value="PRAME family member 18"/>
    <property type="match status" value="1"/>
</dbReference>
<evidence type="ECO:0000313" key="5">
    <source>
        <dbReference type="Proteomes" id="UP000710432"/>
    </source>
</evidence>
<evidence type="ECO:0000256" key="3">
    <source>
        <dbReference type="ARBA" id="ARBA00022737"/>
    </source>
</evidence>
<accession>A0A8J6G0S6</accession>
<dbReference type="EMBL" id="JAATJU010026169">
    <property type="protein sequence ID" value="KAH0502159.1"/>
    <property type="molecule type" value="Genomic_DNA"/>
</dbReference>
<evidence type="ECO:0000256" key="1">
    <source>
        <dbReference type="ARBA" id="ARBA00009608"/>
    </source>
</evidence>
<dbReference type="PANTHER" id="PTHR14224:SF17">
    <property type="entry name" value="PRAME LIKE 14-RELATED"/>
    <property type="match status" value="1"/>
</dbReference>
<dbReference type="GO" id="GO:0005737">
    <property type="term" value="C:cytoplasm"/>
    <property type="evidence" value="ECO:0007669"/>
    <property type="project" value="TreeGrafter"/>
</dbReference>
<name>A0A8J6G0S6_MICOH</name>
<dbReference type="InterPro" id="IPR032675">
    <property type="entry name" value="LRR_dom_sf"/>
</dbReference>
<protein>
    <submittedName>
        <fullName evidence="4">PRAME family member 12</fullName>
    </submittedName>
</protein>